<dbReference type="GO" id="GO:0006281">
    <property type="term" value="P:DNA repair"/>
    <property type="evidence" value="ECO:0007669"/>
    <property type="project" value="TreeGrafter"/>
</dbReference>
<dbReference type="Gene3D" id="2.40.50.140">
    <property type="entry name" value="Nucleic acid-binding proteins"/>
    <property type="match status" value="1"/>
</dbReference>
<dbReference type="InterPro" id="IPR012340">
    <property type="entry name" value="NA-bd_OB-fold"/>
</dbReference>
<dbReference type="GO" id="GO:0043007">
    <property type="term" value="P:maintenance of rDNA"/>
    <property type="evidence" value="ECO:0007669"/>
    <property type="project" value="TreeGrafter"/>
</dbReference>
<dbReference type="PANTHER" id="PTHR33962:SF1">
    <property type="entry name" value="RECQ-MEDIATED GENOME INSTABILITY PROTEIN 2"/>
    <property type="match status" value="1"/>
</dbReference>
<reference evidence="1 2" key="1">
    <citation type="submission" date="2023-11" db="EMBL/GenBank/DDBJ databases">
        <title>Halocaridina rubra genome assembly.</title>
        <authorList>
            <person name="Smith C."/>
        </authorList>
    </citation>
    <scope>NUCLEOTIDE SEQUENCE [LARGE SCALE GENOMIC DNA]</scope>
    <source>
        <strain evidence="1">EP-1</strain>
        <tissue evidence="1">Whole</tissue>
    </source>
</reference>
<proteinExistence type="predicted"/>
<dbReference type="Proteomes" id="UP001381693">
    <property type="component" value="Unassembled WGS sequence"/>
</dbReference>
<name>A0AAN8WFR0_HALRR</name>
<dbReference type="Pfam" id="PF16100">
    <property type="entry name" value="RMI2"/>
    <property type="match status" value="1"/>
</dbReference>
<dbReference type="PANTHER" id="PTHR33962">
    <property type="entry name" value="RECQ-MEDIATED GENOME INSTABILITY PROTEIN 2 RMI2"/>
    <property type="match status" value="1"/>
</dbReference>
<accession>A0AAN8WFR0</accession>
<evidence type="ECO:0000313" key="1">
    <source>
        <dbReference type="EMBL" id="KAK7054587.1"/>
    </source>
</evidence>
<keyword evidence="2" id="KW-1185">Reference proteome</keyword>
<sequence length="152" mass="17247">MIRTKFDTPAIKLHIREVLQLENIDGSWVYEDHELMLVVDLIWIQGSVVWMNEDKSMVALEDTGCEIAILNCNSIPGGSSWITKNQYIMVVGEIHRNPSGENTVHAIKMVSLSNRTVCEELWPLEIMELREVYKEMYSASNGEVSDGKGFGE</sequence>
<comment type="caution">
    <text evidence="1">The sequence shown here is derived from an EMBL/GenBank/DDBJ whole genome shotgun (WGS) entry which is preliminary data.</text>
</comment>
<dbReference type="GO" id="GO:2000042">
    <property type="term" value="P:negative regulation of double-strand break repair via homologous recombination"/>
    <property type="evidence" value="ECO:0007669"/>
    <property type="project" value="TreeGrafter"/>
</dbReference>
<dbReference type="AlphaFoldDB" id="A0AAN8WFR0"/>
<organism evidence="1 2">
    <name type="scientific">Halocaridina rubra</name>
    <name type="common">Hawaiian red shrimp</name>
    <dbReference type="NCBI Taxonomy" id="373956"/>
    <lineage>
        <taxon>Eukaryota</taxon>
        <taxon>Metazoa</taxon>
        <taxon>Ecdysozoa</taxon>
        <taxon>Arthropoda</taxon>
        <taxon>Crustacea</taxon>
        <taxon>Multicrustacea</taxon>
        <taxon>Malacostraca</taxon>
        <taxon>Eumalacostraca</taxon>
        <taxon>Eucarida</taxon>
        <taxon>Decapoda</taxon>
        <taxon>Pleocyemata</taxon>
        <taxon>Caridea</taxon>
        <taxon>Atyoidea</taxon>
        <taxon>Atyidae</taxon>
        <taxon>Halocaridina</taxon>
    </lineage>
</organism>
<dbReference type="GO" id="GO:0005829">
    <property type="term" value="C:cytosol"/>
    <property type="evidence" value="ECO:0007669"/>
    <property type="project" value="TreeGrafter"/>
</dbReference>
<gene>
    <name evidence="1" type="ORF">SK128_028136</name>
</gene>
<evidence type="ECO:0000313" key="2">
    <source>
        <dbReference type="Proteomes" id="UP001381693"/>
    </source>
</evidence>
<evidence type="ECO:0008006" key="3">
    <source>
        <dbReference type="Google" id="ProtNLM"/>
    </source>
</evidence>
<dbReference type="EMBL" id="JAXCGZ010021306">
    <property type="protein sequence ID" value="KAK7054587.1"/>
    <property type="molecule type" value="Genomic_DNA"/>
</dbReference>
<dbReference type="GO" id="GO:0033045">
    <property type="term" value="P:regulation of sister chromatid segregation"/>
    <property type="evidence" value="ECO:0007669"/>
    <property type="project" value="TreeGrafter"/>
</dbReference>
<dbReference type="GO" id="GO:0016607">
    <property type="term" value="C:nuclear speck"/>
    <property type="evidence" value="ECO:0007669"/>
    <property type="project" value="TreeGrafter"/>
</dbReference>
<dbReference type="InterPro" id="IPR032245">
    <property type="entry name" value="RMI2"/>
</dbReference>
<protein>
    <recommendedName>
        <fullName evidence="3">RecQ-mediated genome instability protein 2</fullName>
    </recommendedName>
</protein>